<evidence type="ECO:0000259" key="3">
    <source>
        <dbReference type="Pfam" id="PF13937"/>
    </source>
</evidence>
<organism evidence="4 7">
    <name type="scientific">Halanaeroarchaeum sulfurireducens</name>
    <dbReference type="NCBI Taxonomy" id="1604004"/>
    <lineage>
        <taxon>Archaea</taxon>
        <taxon>Methanobacteriati</taxon>
        <taxon>Methanobacteriota</taxon>
        <taxon>Stenosarchaea group</taxon>
        <taxon>Halobacteria</taxon>
        <taxon>Halobacteriales</taxon>
        <taxon>Halobacteriaceae</taxon>
        <taxon>Halanaeroarchaeum</taxon>
    </lineage>
</organism>
<feature type="region of interest" description="Disordered" evidence="1">
    <location>
        <begin position="117"/>
        <end position="136"/>
    </location>
</feature>
<protein>
    <recommendedName>
        <fullName evidence="3">Sodium symporter small subunit domain-containing protein</fullName>
    </recommendedName>
</protein>
<reference evidence="6" key="2">
    <citation type="submission" date="2015-05" db="EMBL/GenBank/DDBJ databases">
        <title>Complete genome sequence of Halanaeroarchaeum sulfurireducens type strain M27-SA2, a sulfate-reducer haloarchaeon from marine anoxic lake Medee.</title>
        <authorList>
            <person name="Messina E."/>
            <person name="Kublanov I.V."/>
            <person name="Toshchakov S."/>
            <person name="Arcadi E."/>
            <person name="La Spada G."/>
            <person name="La Cono V."/>
            <person name="Yakimov M.M."/>
        </authorList>
    </citation>
    <scope>NUCLEOTIDE SEQUENCE [LARGE SCALE GENOMIC DNA]</scope>
    <source>
        <strain evidence="6">M27-SA2</strain>
    </source>
</reference>
<dbReference type="GeneID" id="26009763"/>
<dbReference type="OrthoDB" id="190044at2157"/>
<feature type="transmembrane region" description="Helical" evidence="2">
    <location>
        <begin position="49"/>
        <end position="67"/>
    </location>
</feature>
<dbReference type="Pfam" id="PF13937">
    <property type="entry name" value="DUF4212"/>
    <property type="match status" value="1"/>
</dbReference>
<dbReference type="KEGG" id="hsu:HLASF_0397"/>
<reference evidence="4 7" key="1">
    <citation type="journal article" date="2015" name="ISME J.">
        <title>Elemental sulfur and acetate can support life of a novel strictly anaerobic haloarchaeon.</title>
        <authorList>
            <person name="Sorokin D.Y."/>
            <person name="Kublanov I.V."/>
            <person name="Gavrilov S.N."/>
            <person name="Rojo D."/>
            <person name="Roman P."/>
            <person name="Golyshin P.N."/>
            <person name="Slepak V.Z."/>
            <person name="Smedile F."/>
            <person name="Ferrer M."/>
            <person name="Messina E."/>
            <person name="La Cono V."/>
            <person name="Yakimov M.M."/>
        </authorList>
    </citation>
    <scope>NUCLEOTIDE SEQUENCE [LARGE SCALE GENOMIC DNA]</scope>
    <source>
        <strain evidence="4 7">HSR2</strain>
    </source>
</reference>
<evidence type="ECO:0000256" key="1">
    <source>
        <dbReference type="SAM" id="MobiDB-lite"/>
    </source>
</evidence>
<evidence type="ECO:0000313" key="4">
    <source>
        <dbReference type="EMBL" id="AKH96903.1"/>
    </source>
</evidence>
<dbReference type="HOGENOM" id="CLU_1811386_0_0_2"/>
<feature type="region of interest" description="Disordered" evidence="1">
    <location>
        <begin position="1"/>
        <end position="22"/>
    </location>
</feature>
<keyword evidence="2" id="KW-0812">Transmembrane</keyword>
<dbReference type="KEGG" id="hsf:HLASA_0396"/>
<keyword evidence="7" id="KW-1185">Reference proteome</keyword>
<evidence type="ECO:0000313" key="7">
    <source>
        <dbReference type="Proteomes" id="UP000069906"/>
    </source>
</evidence>
<dbReference type="InterPro" id="IPR019886">
    <property type="entry name" value="Na_symporter_ssu"/>
</dbReference>
<evidence type="ECO:0000313" key="6">
    <source>
        <dbReference type="Proteomes" id="UP000060390"/>
    </source>
</evidence>
<dbReference type="Proteomes" id="UP000069906">
    <property type="component" value="Chromosome"/>
</dbReference>
<dbReference type="AlphaFoldDB" id="A0A0F7PC09"/>
<sequence length="136" mass="14719">MNDSPTHETATDGGHATDTAQEEQDVDYLETEINMLSPGTPFMRDNLRLIWTGFIIWAIVIFGPVTATKIAPGPMSTPMPILGFPLHYFLIAIGAVVGALGLSAWYARRRDQLDEKYGIDHSTPAEPPSGPGGGEH</sequence>
<name>A0A0F7PC09_9EURY</name>
<evidence type="ECO:0000313" key="5">
    <source>
        <dbReference type="EMBL" id="ALG81305.1"/>
    </source>
</evidence>
<proteinExistence type="predicted"/>
<dbReference type="EMBL" id="CP008874">
    <property type="protein sequence ID" value="AKH96903.1"/>
    <property type="molecule type" value="Genomic_DNA"/>
</dbReference>
<reference evidence="5 6" key="3">
    <citation type="journal article" date="2016" name="Stand. Genomic Sci.">
        <title>Complete genome sequence of 'Halanaeroarchaeum sulfurireducens' M27-SA2, a sulfur-reducing and acetate-oxidizing haloarchaeon from the deep-sea hypersaline anoxic lake Medee.</title>
        <authorList>
            <person name="Messina E."/>
            <person name="Sorokin D.Y."/>
            <person name="Kublanov I.V."/>
            <person name="Toshchakov S."/>
            <person name="Lopatina A."/>
            <person name="Arcadi E."/>
            <person name="Smedile F."/>
            <person name="La Spada G."/>
            <person name="La Cono V."/>
            <person name="Yakimov M.M."/>
        </authorList>
    </citation>
    <scope>NUCLEOTIDE SEQUENCE [LARGE SCALE GENOMIC DNA]</scope>
    <source>
        <strain evidence="5 6">M27-SA2</strain>
    </source>
</reference>
<dbReference type="EMBL" id="CP011564">
    <property type="protein sequence ID" value="ALG81305.1"/>
    <property type="molecule type" value="Genomic_DNA"/>
</dbReference>
<feature type="transmembrane region" description="Helical" evidence="2">
    <location>
        <begin position="87"/>
        <end position="107"/>
    </location>
</feature>
<dbReference type="NCBIfam" id="TIGR03647">
    <property type="entry name" value="Na_symport_sm"/>
    <property type="match status" value="1"/>
</dbReference>
<accession>A0A0F7PC09</accession>
<gene>
    <name evidence="5" type="ORF">HLASA_0396</name>
    <name evidence="4" type="ORF">HLASF_0397</name>
</gene>
<feature type="compositionally biased region" description="Basic and acidic residues" evidence="1">
    <location>
        <begin position="1"/>
        <end position="10"/>
    </location>
</feature>
<dbReference type="RefSeq" id="WP_050047724.1">
    <property type="nucleotide sequence ID" value="NZ_CP008874.1"/>
</dbReference>
<feature type="domain" description="Sodium symporter small subunit" evidence="3">
    <location>
        <begin position="40"/>
        <end position="120"/>
    </location>
</feature>
<dbReference type="Proteomes" id="UP000060390">
    <property type="component" value="Chromosome"/>
</dbReference>
<keyword evidence="2" id="KW-0472">Membrane</keyword>
<evidence type="ECO:0000256" key="2">
    <source>
        <dbReference type="SAM" id="Phobius"/>
    </source>
</evidence>
<keyword evidence="2" id="KW-1133">Transmembrane helix</keyword>
<dbReference type="STRING" id="1604004.HLASA_0396"/>